<proteinExistence type="predicted"/>
<dbReference type="EMBL" id="BART01005918">
    <property type="protein sequence ID" value="GAG55171.1"/>
    <property type="molecule type" value="Genomic_DNA"/>
</dbReference>
<accession>X1A4P1</accession>
<comment type="caution">
    <text evidence="1">The sequence shown here is derived from an EMBL/GenBank/DDBJ whole genome shotgun (WGS) entry which is preliminary data.</text>
</comment>
<evidence type="ECO:0000313" key="1">
    <source>
        <dbReference type="EMBL" id="GAG55171.1"/>
    </source>
</evidence>
<dbReference type="AlphaFoldDB" id="X1A4P1"/>
<reference evidence="1" key="1">
    <citation type="journal article" date="2014" name="Front. Microbiol.">
        <title>High frequency of phylogenetically diverse reductive dehalogenase-homologous genes in deep subseafloor sedimentary metagenomes.</title>
        <authorList>
            <person name="Kawai M."/>
            <person name="Futagami T."/>
            <person name="Toyoda A."/>
            <person name="Takaki Y."/>
            <person name="Nishi S."/>
            <person name="Hori S."/>
            <person name="Arai W."/>
            <person name="Tsubouchi T."/>
            <person name="Morono Y."/>
            <person name="Uchiyama I."/>
            <person name="Ito T."/>
            <person name="Fujiyama A."/>
            <person name="Inagaki F."/>
            <person name="Takami H."/>
        </authorList>
    </citation>
    <scope>NUCLEOTIDE SEQUENCE</scope>
    <source>
        <strain evidence="1">Expedition CK06-06</strain>
    </source>
</reference>
<sequence>MLKSLGILIGGVFVGAVSVEVVRKKCPDALDKLYARTREIVSETKEAFKNGYTKASESRAATA</sequence>
<gene>
    <name evidence="1" type="ORF">S01H4_13431</name>
</gene>
<name>X1A4P1_9ZZZZ</name>
<organism evidence="1">
    <name type="scientific">marine sediment metagenome</name>
    <dbReference type="NCBI Taxonomy" id="412755"/>
    <lineage>
        <taxon>unclassified sequences</taxon>
        <taxon>metagenomes</taxon>
        <taxon>ecological metagenomes</taxon>
    </lineage>
</organism>
<protein>
    <submittedName>
        <fullName evidence="1">Uncharacterized protein</fullName>
    </submittedName>
</protein>